<dbReference type="RefSeq" id="WP_078707110.1">
    <property type="nucleotide sequence ID" value="NZ_FUXL01000002.1"/>
</dbReference>
<evidence type="ECO:0000313" key="1">
    <source>
        <dbReference type="EMBL" id="SJZ69701.1"/>
    </source>
</evidence>
<dbReference type="SUPFAM" id="SSF56784">
    <property type="entry name" value="HAD-like"/>
    <property type="match status" value="1"/>
</dbReference>
<dbReference type="SFLD" id="SFLDG01129">
    <property type="entry name" value="C1.5:_HAD__Beta-PGM__Phosphata"/>
    <property type="match status" value="1"/>
</dbReference>
<accession>A0A1T4MS13</accession>
<dbReference type="Pfam" id="PF00702">
    <property type="entry name" value="Hydrolase"/>
    <property type="match status" value="1"/>
</dbReference>
<dbReference type="GO" id="GO:0050308">
    <property type="term" value="F:sugar-phosphatase activity"/>
    <property type="evidence" value="ECO:0007669"/>
    <property type="project" value="TreeGrafter"/>
</dbReference>
<dbReference type="PROSITE" id="PS01228">
    <property type="entry name" value="COF_1"/>
    <property type="match status" value="1"/>
</dbReference>
<gene>
    <name evidence="1" type="ORF">SAMN05428963_102256</name>
</gene>
<dbReference type="Gene3D" id="1.10.150.240">
    <property type="entry name" value="Putative phosphatase, domain 2"/>
    <property type="match status" value="1"/>
</dbReference>
<sequence>MPHALLEETADALLFDMDGTILTSLKAAERVWGAWAERQGLDVATFLPKMHGARGIDTIRNLGLPGIDPQVEADGIAEAEMIDVADIEQIPGAAAFLSGLPVSRWTIVTSSPRRLAARRLEAAGLPAPETMITAEDIERGKPAPDGFLLAARRLGTTAARCLIFEDAPTGIAAAEAAGGKVVVVTAWLHGEVEERHLAIPDYRSLRTEVLPDGRIRVFKAD</sequence>
<dbReference type="InterPro" id="IPR023198">
    <property type="entry name" value="PGP-like_dom2"/>
</dbReference>
<dbReference type="STRING" id="1365950.SAMN05428963_102256"/>
<dbReference type="InterPro" id="IPR036412">
    <property type="entry name" value="HAD-like_sf"/>
</dbReference>
<organism evidence="1 2">
    <name type="scientific">Consotaella salsifontis</name>
    <dbReference type="NCBI Taxonomy" id="1365950"/>
    <lineage>
        <taxon>Bacteria</taxon>
        <taxon>Pseudomonadati</taxon>
        <taxon>Pseudomonadota</taxon>
        <taxon>Alphaproteobacteria</taxon>
        <taxon>Hyphomicrobiales</taxon>
        <taxon>Aurantimonadaceae</taxon>
        <taxon>Consotaella</taxon>
    </lineage>
</organism>
<name>A0A1T4MS13_9HYPH</name>
<evidence type="ECO:0000313" key="2">
    <source>
        <dbReference type="Proteomes" id="UP000190135"/>
    </source>
</evidence>
<reference evidence="1 2" key="1">
    <citation type="submission" date="2017-02" db="EMBL/GenBank/DDBJ databases">
        <authorList>
            <person name="Peterson S.W."/>
        </authorList>
    </citation>
    <scope>NUCLEOTIDE SEQUENCE [LARGE SCALE GENOMIC DNA]</scope>
    <source>
        <strain evidence="1 2">USBA 369</strain>
    </source>
</reference>
<dbReference type="NCBIfam" id="TIGR01509">
    <property type="entry name" value="HAD-SF-IA-v3"/>
    <property type="match status" value="1"/>
</dbReference>
<protein>
    <submittedName>
        <fullName evidence="1">Sugar-phosphatase</fullName>
    </submittedName>
</protein>
<dbReference type="InterPro" id="IPR006439">
    <property type="entry name" value="HAD-SF_hydro_IA"/>
</dbReference>
<dbReference type="InterPro" id="IPR023214">
    <property type="entry name" value="HAD_sf"/>
</dbReference>
<keyword evidence="2" id="KW-1185">Reference proteome</keyword>
<dbReference type="Proteomes" id="UP000190135">
    <property type="component" value="Unassembled WGS sequence"/>
</dbReference>
<proteinExistence type="predicted"/>
<dbReference type="PANTHER" id="PTHR43481:SF4">
    <property type="entry name" value="GLYCEROL-1-PHOSPHATE PHOSPHOHYDROLASE 1-RELATED"/>
    <property type="match status" value="1"/>
</dbReference>
<dbReference type="InterPro" id="IPR051806">
    <property type="entry name" value="HAD-like_SPP"/>
</dbReference>
<dbReference type="SFLD" id="SFLDS00003">
    <property type="entry name" value="Haloacid_Dehalogenase"/>
    <property type="match status" value="1"/>
</dbReference>
<dbReference type="Gene3D" id="3.40.50.1000">
    <property type="entry name" value="HAD superfamily/HAD-like"/>
    <property type="match status" value="1"/>
</dbReference>
<dbReference type="AlphaFoldDB" id="A0A1T4MS13"/>
<dbReference type="EMBL" id="FUXL01000002">
    <property type="protein sequence ID" value="SJZ69701.1"/>
    <property type="molecule type" value="Genomic_DNA"/>
</dbReference>
<dbReference type="PANTHER" id="PTHR43481">
    <property type="entry name" value="FRUCTOSE-1-PHOSPHATE PHOSPHATASE"/>
    <property type="match status" value="1"/>
</dbReference>
<dbReference type="OrthoDB" id="9800058at2"/>